<dbReference type="AlphaFoldDB" id="A0A9X3UMS2"/>
<protein>
    <recommendedName>
        <fullName evidence="4">Isoquinoline 1-oxidoreductase subunit</fullName>
    </recommendedName>
</protein>
<evidence type="ECO:0008006" key="4">
    <source>
        <dbReference type="Google" id="ProtNLM"/>
    </source>
</evidence>
<reference evidence="2" key="1">
    <citation type="submission" date="2022-11" db="EMBL/GenBank/DDBJ databases">
        <title>Draft genome sequence of Hoeflea poritis E7-10 and Hoeflea prorocentri PM5-8, separated from scleractinian coral Porites lutea and marine dinoflagellate.</title>
        <authorList>
            <person name="Zhang G."/>
            <person name="Wei Q."/>
            <person name="Cai L."/>
        </authorList>
    </citation>
    <scope>NUCLEOTIDE SEQUENCE</scope>
    <source>
        <strain evidence="2">PM5-8</strain>
    </source>
</reference>
<accession>A0A9X3UMS2</accession>
<feature type="signal peptide" evidence="1">
    <location>
        <begin position="1"/>
        <end position="20"/>
    </location>
</feature>
<dbReference type="InterPro" id="IPR036280">
    <property type="entry name" value="Multihaem_cyt_sf"/>
</dbReference>
<organism evidence="2 3">
    <name type="scientific">Hoeflea prorocentri</name>
    <dbReference type="NCBI Taxonomy" id="1922333"/>
    <lineage>
        <taxon>Bacteria</taxon>
        <taxon>Pseudomonadati</taxon>
        <taxon>Pseudomonadota</taxon>
        <taxon>Alphaproteobacteria</taxon>
        <taxon>Hyphomicrobiales</taxon>
        <taxon>Rhizobiaceae</taxon>
        <taxon>Hoeflea</taxon>
    </lineage>
</organism>
<proteinExistence type="predicted"/>
<dbReference type="EMBL" id="JAPJZI010000001">
    <property type="protein sequence ID" value="MDA5401055.1"/>
    <property type="molecule type" value="Genomic_DNA"/>
</dbReference>
<keyword evidence="1" id="KW-0732">Signal</keyword>
<name>A0A9X3UMS2_9HYPH</name>
<dbReference type="Proteomes" id="UP001151234">
    <property type="component" value="Unassembled WGS sequence"/>
</dbReference>
<comment type="caution">
    <text evidence="2">The sequence shown here is derived from an EMBL/GenBank/DDBJ whole genome shotgun (WGS) entry which is preliminary data.</text>
</comment>
<evidence type="ECO:0000313" key="2">
    <source>
        <dbReference type="EMBL" id="MDA5401055.1"/>
    </source>
</evidence>
<feature type="chain" id="PRO_5040895825" description="Isoquinoline 1-oxidoreductase subunit" evidence="1">
    <location>
        <begin position="21"/>
        <end position="211"/>
    </location>
</feature>
<dbReference type="SUPFAM" id="SSF48695">
    <property type="entry name" value="Multiheme cytochromes"/>
    <property type="match status" value="1"/>
</dbReference>
<evidence type="ECO:0000313" key="3">
    <source>
        <dbReference type="Proteomes" id="UP001151234"/>
    </source>
</evidence>
<evidence type="ECO:0000256" key="1">
    <source>
        <dbReference type="SAM" id="SignalP"/>
    </source>
</evidence>
<keyword evidence="3" id="KW-1185">Reference proteome</keyword>
<sequence>MKTSALAAIWLAAFGSVALAAEPVGTDRVLNEFAEGSVSFEEGLANWQLFYDVASHPRCSNCHVGADNRPMWSGPSYGRTRPHGMNINAGESRIGAETLLCSTCHTDVEGMASASNDRPHAAPRVSMTWQLAPVEAEWFGKSSAYVCEQLKDPERNGNRTIKEVAAHLDHDLILHWAWEPGGNREPAPHSLQATMDALMKWAAAGTPCPTE</sequence>
<dbReference type="RefSeq" id="WP_267992865.1">
    <property type="nucleotide sequence ID" value="NZ_JAPJZI010000001.1"/>
</dbReference>
<gene>
    <name evidence="2" type="ORF">OQ273_20945</name>
</gene>